<keyword evidence="2" id="KW-1185">Reference proteome</keyword>
<organism evidence="2 3">
    <name type="scientific">Pyricularia grisea</name>
    <name type="common">Crabgrass-specific blast fungus</name>
    <name type="synonym">Magnaporthe grisea</name>
    <dbReference type="NCBI Taxonomy" id="148305"/>
    <lineage>
        <taxon>Eukaryota</taxon>
        <taxon>Fungi</taxon>
        <taxon>Dikarya</taxon>
        <taxon>Ascomycota</taxon>
        <taxon>Pezizomycotina</taxon>
        <taxon>Sordariomycetes</taxon>
        <taxon>Sordariomycetidae</taxon>
        <taxon>Magnaporthales</taxon>
        <taxon>Pyriculariaceae</taxon>
        <taxon>Pyricularia</taxon>
    </lineage>
</organism>
<reference evidence="3" key="2">
    <citation type="submission" date="2019-10" db="EMBL/GenBank/DDBJ databases">
        <authorList>
            <consortium name="NCBI Genome Project"/>
        </authorList>
    </citation>
    <scope>NUCLEOTIDE SEQUENCE</scope>
    <source>
        <strain evidence="3">NI907</strain>
    </source>
</reference>
<sequence length="548" mass="59790">MEAKEDIEAPPDASQASSHFHLDPVSGQVLFRREAARRDLLRERGNYLSGCRELDAEALSGGFERGCVVGVSSELEDFGLLLGLQVIARMLVCDALQSGLGRYRPRAVIITTLAMNALLPTLRAVLLDQAGLQCQDEERVRAVAAGCLEQIAISRVFDMDGLWEVLHEDLVTREVPRSPEVAHDNSQPMDCEPVQESMQEVTNEAEPLETPTLPSPKPPRQVTEIMDSDDDALPVSDDSSELSSPPSSPVPPSTYSSGAGEATARQQSQQHDNVQDIGQDAAEEQPVEHPKESQKEEQAPQRPISRTADVVLVTHMSSLLASLFRTRDKPSAHSQLALLSSHLRHISRSMEYSYPLIMLLNTTNSPDREPEQNQRRADGNFSPEIPGVGGGGGGSGESRNRPLDPTLRSIFNMSYNPNPNYPGAAEASATAARRNKPVYGLLFTQLLDLHLLATLVPRAREDAEALFSGGDTGAVRYSWVIEVLLDELGVWAGSRGDPAGAFLGPRECREQRWAAVEVRGTRIVDLLARADEDTKEMRLPGGFGGMRV</sequence>
<evidence type="ECO:0000256" key="1">
    <source>
        <dbReference type="SAM" id="MobiDB-lite"/>
    </source>
</evidence>
<reference evidence="3" key="3">
    <citation type="submission" date="2025-08" db="UniProtKB">
        <authorList>
            <consortium name="RefSeq"/>
        </authorList>
    </citation>
    <scope>IDENTIFICATION</scope>
    <source>
        <strain evidence="3">NI907</strain>
    </source>
</reference>
<evidence type="ECO:0000313" key="3">
    <source>
        <dbReference type="RefSeq" id="XP_030979747.1"/>
    </source>
</evidence>
<protein>
    <submittedName>
        <fullName evidence="3">Uncharacterized protein</fullName>
    </submittedName>
</protein>
<dbReference type="Proteomes" id="UP000515153">
    <property type="component" value="Chromosome VII"/>
</dbReference>
<dbReference type="RefSeq" id="XP_030979747.1">
    <property type="nucleotide sequence ID" value="XM_031130570.1"/>
</dbReference>
<feature type="region of interest" description="Disordered" evidence="1">
    <location>
        <begin position="176"/>
        <end position="304"/>
    </location>
</feature>
<feature type="region of interest" description="Disordered" evidence="1">
    <location>
        <begin position="363"/>
        <end position="403"/>
    </location>
</feature>
<dbReference type="GeneID" id="41965476"/>
<accession>A0A6P8AY03</accession>
<dbReference type="AlphaFoldDB" id="A0A6P8AY03"/>
<evidence type="ECO:0000313" key="2">
    <source>
        <dbReference type="Proteomes" id="UP000515153"/>
    </source>
</evidence>
<feature type="compositionally biased region" description="Basic and acidic residues" evidence="1">
    <location>
        <begin position="286"/>
        <end position="299"/>
    </location>
</feature>
<dbReference type="KEGG" id="pgri:PgNI_10597"/>
<proteinExistence type="predicted"/>
<name>A0A6P8AY03_PYRGI</name>
<feature type="compositionally biased region" description="Low complexity" evidence="1">
    <location>
        <begin position="233"/>
        <end position="245"/>
    </location>
</feature>
<gene>
    <name evidence="3" type="ORF">PgNI_10597</name>
</gene>
<feature type="compositionally biased region" description="Basic and acidic residues" evidence="1">
    <location>
        <begin position="366"/>
        <end position="378"/>
    </location>
</feature>
<feature type="compositionally biased region" description="Gly residues" evidence="1">
    <location>
        <begin position="387"/>
        <end position="396"/>
    </location>
</feature>
<reference evidence="2 3" key="1">
    <citation type="journal article" date="2019" name="Mol. Biol. Evol.">
        <title>Blast fungal genomes show frequent chromosomal changes, gene gains and losses, and effector gene turnover.</title>
        <authorList>
            <person name="Gomez Luciano L.B."/>
            <person name="Jason Tsai I."/>
            <person name="Chuma I."/>
            <person name="Tosa Y."/>
            <person name="Chen Y.H."/>
            <person name="Li J.Y."/>
            <person name="Li M.Y."/>
            <person name="Jade Lu M.Y."/>
            <person name="Nakayashiki H."/>
            <person name="Li W.H."/>
        </authorList>
    </citation>
    <scope>NUCLEOTIDE SEQUENCE [LARGE SCALE GENOMIC DNA]</scope>
    <source>
        <strain evidence="2 3">NI907</strain>
    </source>
</reference>